<sequence length="719" mass="82393">MSIYCFFVKPLRILFNPQYSQLPKGSDVLKSYIRKRNHPTWTSYFVPYKHIQDDQFSLKHFNFEVDGHNYHVLRVGAFPYIKYHCTKRPYHNLTLENRLFRFITVINLCVPCLLYGIAAIFLIRYTDHVVDKATNKTVPIHFLIKLKKKDPQQTRQENVTIKWRNMASTELSRQDREAKPQMKIGPYVLMHTLGSGTFGKVMLGVYEGTNNKVAVKILNRDKIRSLDVVAKIRKEILNLKDLKHPHIIKLYQVISTPSDIFMFMEYVSGGELFEYIVSHGRLKVSEARRFFQQLISGVDYCHRHKVVHRDLKPENLLLDDKLNLKIVDFGLSNNMIDGDFLASSCGSLNYASPQVISGNLYAGPELDVWGSGVILYSMLVGCLPFDDSSVPLLFKKIKSGVFSIPDYLEKSAVKLLLHMLQVDPMKRATINDILNHEWFKKDLPAYLFPPINESEASIIDIDAVREVCNKYGATEEDVTSALLGDDPHNQLSIAYNLFVDHKAFDANADRLSRMSMDDYYQTPSGNSLKKLELKQRHPETIDNPNKISSTLENVSPVVNSIKSPSFKKAKWHLGIRSQSKPEDIMTEVFRAMKVLNFEWKMLNSFHVIVRKKPVDPCIESSKLSLQLYQVDNKNYLLDFKNLVEDDGHENNGGSSSRHPSISMATRPQFKKSNSLSQGPVMMEIDQNLSPPSSPVSFNKQSQTMQFFLMCSSLIETLSR</sequence>
<evidence type="ECO:0000313" key="1">
    <source>
        <dbReference type="Proteomes" id="UP000095286"/>
    </source>
</evidence>
<organism evidence="1 2">
    <name type="scientific">Rhabditophanes sp. KR3021</name>
    <dbReference type="NCBI Taxonomy" id="114890"/>
    <lineage>
        <taxon>Eukaryota</taxon>
        <taxon>Metazoa</taxon>
        <taxon>Ecdysozoa</taxon>
        <taxon>Nematoda</taxon>
        <taxon>Chromadorea</taxon>
        <taxon>Rhabditida</taxon>
        <taxon>Tylenchina</taxon>
        <taxon>Panagrolaimomorpha</taxon>
        <taxon>Strongyloidoidea</taxon>
        <taxon>Alloionematidae</taxon>
        <taxon>Rhabditophanes</taxon>
    </lineage>
</organism>
<name>A0AC35UC10_9BILA</name>
<proteinExistence type="predicted"/>
<dbReference type="WBParaSite" id="RSKR_0000985800.1">
    <property type="protein sequence ID" value="RSKR_0000985800.1"/>
    <property type="gene ID" value="RSKR_0000985800"/>
</dbReference>
<protein>
    <submittedName>
        <fullName evidence="2">Non-specific serine/threonine protein kinase</fullName>
    </submittedName>
</protein>
<reference evidence="2" key="1">
    <citation type="submission" date="2016-11" db="UniProtKB">
        <authorList>
            <consortium name="WormBaseParasite"/>
        </authorList>
    </citation>
    <scope>IDENTIFICATION</scope>
    <source>
        <strain evidence="2">KR3021</strain>
    </source>
</reference>
<accession>A0AC35UC10</accession>
<evidence type="ECO:0000313" key="2">
    <source>
        <dbReference type="WBParaSite" id="RSKR_0000985800.1"/>
    </source>
</evidence>
<dbReference type="Proteomes" id="UP000095286">
    <property type="component" value="Unplaced"/>
</dbReference>